<dbReference type="InterPro" id="IPR001106">
    <property type="entry name" value="Aromatic_Lyase"/>
</dbReference>
<keyword evidence="1" id="KW-0456">Lyase</keyword>
<evidence type="ECO:0000313" key="2">
    <source>
        <dbReference type="EMBL" id="MBP2471926.1"/>
    </source>
</evidence>
<keyword evidence="3" id="KW-1185">Reference proteome</keyword>
<dbReference type="InterPro" id="IPR008948">
    <property type="entry name" value="L-Aspartase-like"/>
</dbReference>
<evidence type="ECO:0000313" key="3">
    <source>
        <dbReference type="Proteomes" id="UP001519363"/>
    </source>
</evidence>
<protein>
    <submittedName>
        <fullName evidence="2">Histidine ammonia-lyase</fullName>
    </submittedName>
</protein>
<dbReference type="InterPro" id="IPR022313">
    <property type="entry name" value="Phe/His_NH3-lyase_AS"/>
</dbReference>
<dbReference type="Gene3D" id="1.20.200.10">
    <property type="entry name" value="Fumarase/aspartase (Central domain)"/>
    <property type="match status" value="1"/>
</dbReference>
<organism evidence="2 3">
    <name type="scientific">Crossiella equi</name>
    <dbReference type="NCBI Taxonomy" id="130796"/>
    <lineage>
        <taxon>Bacteria</taxon>
        <taxon>Bacillati</taxon>
        <taxon>Actinomycetota</taxon>
        <taxon>Actinomycetes</taxon>
        <taxon>Pseudonocardiales</taxon>
        <taxon>Pseudonocardiaceae</taxon>
        <taxon>Crossiella</taxon>
    </lineage>
</organism>
<reference evidence="2 3" key="1">
    <citation type="submission" date="2021-03" db="EMBL/GenBank/DDBJ databases">
        <title>Sequencing the genomes of 1000 actinobacteria strains.</title>
        <authorList>
            <person name="Klenk H.-P."/>
        </authorList>
    </citation>
    <scope>NUCLEOTIDE SEQUENCE [LARGE SCALE GENOMIC DNA]</scope>
    <source>
        <strain evidence="2 3">DSM 44580</strain>
    </source>
</reference>
<evidence type="ECO:0000256" key="1">
    <source>
        <dbReference type="ARBA" id="ARBA00023239"/>
    </source>
</evidence>
<dbReference type="EMBL" id="JAGIOO010000001">
    <property type="protein sequence ID" value="MBP2471926.1"/>
    <property type="molecule type" value="Genomic_DNA"/>
</dbReference>
<dbReference type="PANTHER" id="PTHR10362">
    <property type="entry name" value="HISTIDINE AMMONIA-LYASE"/>
    <property type="match status" value="1"/>
</dbReference>
<name>A0ABS5A5U7_9PSEU</name>
<dbReference type="SUPFAM" id="SSF48557">
    <property type="entry name" value="L-aspartase-like"/>
    <property type="match status" value="1"/>
</dbReference>
<dbReference type="InterPro" id="IPR024083">
    <property type="entry name" value="Fumarase/histidase_N"/>
</dbReference>
<gene>
    <name evidence="2" type="ORF">JOF53_000798</name>
</gene>
<dbReference type="Proteomes" id="UP001519363">
    <property type="component" value="Unassembled WGS sequence"/>
</dbReference>
<dbReference type="Gene3D" id="1.10.275.10">
    <property type="entry name" value="Fumarase/aspartase (N-terminal domain)"/>
    <property type="match status" value="1"/>
</dbReference>
<accession>A0ABS5A5U7</accession>
<dbReference type="PROSITE" id="PS00488">
    <property type="entry name" value="PAL_HISTIDASE"/>
    <property type="match status" value="1"/>
</dbReference>
<proteinExistence type="predicted"/>
<comment type="caution">
    <text evidence="2">The sequence shown here is derived from an EMBL/GenBank/DDBJ whole genome shotgun (WGS) entry which is preliminary data.</text>
</comment>
<sequence>MKCSFDSLSAALDSGAPIYGVSRGFGPLAEFQADADVHKHGLGLISHLSVGQGEDLDIETTRLMLQLRFAGMTRGYSGITPERWNELAHLLRAGFLPVVPALGSVSASGDLIPLAHAASALSGKGLAWDLDTDPPAKVPAARRLRDLGLEPVTWDAREALAFVNGTSASLAATLRNQRRLHELCWAAAVLTGAAADLLGANSEAYDDVVGQARGGSPGHATAAAWIREQLTDPRDARTARQLQEPYSLRCAPQVVGTVLDLLTATGTLLARERAGCSDNPVISAEGVYHGGNFYAVTAGLVSDQHATLVHQLAFQAERQLALLVNPASNGGRPPLLAPRPGATSGLAGVQLAASAFLAEIRQQAAPATTTPVPTNLDNQDIVPMALMSALRVARQLARAELVLGSLALGVAQFAHVSGADTSRVRPWFARLLAATPPMSDDRPFAAEVRELAALLTASAREAVGEEQP</sequence>
<dbReference type="Pfam" id="PF00221">
    <property type="entry name" value="Lyase_aromatic"/>
    <property type="match status" value="1"/>
</dbReference>